<dbReference type="InterPro" id="IPR008441">
    <property type="entry name" value="AfumC-like_glycosyl_Trfase"/>
</dbReference>
<dbReference type="Gene3D" id="3.90.550.20">
    <property type="match status" value="1"/>
</dbReference>
<dbReference type="SUPFAM" id="SSF53448">
    <property type="entry name" value="Nucleotide-diphospho-sugar transferases"/>
    <property type="match status" value="1"/>
</dbReference>
<dbReference type="OrthoDB" id="9802881at2"/>
<comment type="caution">
    <text evidence="1">The sequence shown here is derived from an EMBL/GenBank/DDBJ whole genome shotgun (WGS) entry which is preliminary data.</text>
</comment>
<dbReference type="GO" id="GO:0016757">
    <property type="term" value="F:glycosyltransferase activity"/>
    <property type="evidence" value="ECO:0007669"/>
    <property type="project" value="InterPro"/>
</dbReference>
<dbReference type="Proteomes" id="UP000023774">
    <property type="component" value="Unassembled WGS sequence"/>
</dbReference>
<reference evidence="1 2" key="1">
    <citation type="submission" date="2013-02" db="EMBL/GenBank/DDBJ databases">
        <title>The Genome Sequence of Acinetobacter sp. NIPH 713.</title>
        <authorList>
            <consortium name="The Broad Institute Genome Sequencing Platform"/>
            <consortium name="The Broad Institute Genome Sequencing Center for Infectious Disease"/>
            <person name="Cerqueira G."/>
            <person name="Feldgarden M."/>
            <person name="Courvalin P."/>
            <person name="Perichon B."/>
            <person name="Grillot-Courvalin C."/>
            <person name="Clermont D."/>
            <person name="Rocha E."/>
            <person name="Yoon E.-J."/>
            <person name="Nemec A."/>
            <person name="Walker B."/>
            <person name="Young S.K."/>
            <person name="Zeng Q."/>
            <person name="Gargeya S."/>
            <person name="Fitzgerald M."/>
            <person name="Haas B."/>
            <person name="Abouelleil A."/>
            <person name="Alvarado L."/>
            <person name="Arachchi H.M."/>
            <person name="Berlin A.M."/>
            <person name="Chapman S.B."/>
            <person name="Dewar J."/>
            <person name="Goldberg J."/>
            <person name="Griggs A."/>
            <person name="Gujja S."/>
            <person name="Hansen M."/>
            <person name="Howarth C."/>
            <person name="Imamovic A."/>
            <person name="Larimer J."/>
            <person name="McCowan C."/>
            <person name="Murphy C."/>
            <person name="Neiman D."/>
            <person name="Pearson M."/>
            <person name="Priest M."/>
            <person name="Roberts A."/>
            <person name="Saif S."/>
            <person name="Shea T."/>
            <person name="Sisk P."/>
            <person name="Sykes S."/>
            <person name="Wortman J."/>
            <person name="Nusbaum C."/>
            <person name="Birren B."/>
        </authorList>
    </citation>
    <scope>NUCLEOTIDE SEQUENCE [LARGE SCALE GENOMIC DNA]</scope>
    <source>
        <strain evidence="1 2">NIPH 713</strain>
    </source>
</reference>
<evidence type="ECO:0000313" key="2">
    <source>
        <dbReference type="Proteomes" id="UP000023774"/>
    </source>
</evidence>
<organism evidence="1 2">
    <name type="scientific">Acinetobacter pseudolwoffii</name>
    <dbReference type="NCBI Taxonomy" id="2053287"/>
    <lineage>
        <taxon>Bacteria</taxon>
        <taxon>Pseudomonadati</taxon>
        <taxon>Pseudomonadota</taxon>
        <taxon>Gammaproteobacteria</taxon>
        <taxon>Moraxellales</taxon>
        <taxon>Moraxellaceae</taxon>
        <taxon>Acinetobacter</taxon>
    </lineage>
</organism>
<dbReference type="PATRIC" id="fig|1217709.3.peg.2113"/>
<proteinExistence type="predicted"/>
<dbReference type="InterPro" id="IPR029044">
    <property type="entry name" value="Nucleotide-diphossugar_trans"/>
</dbReference>
<dbReference type="EMBL" id="APRJ01000012">
    <property type="protein sequence ID" value="ENW85863.1"/>
    <property type="molecule type" value="Genomic_DNA"/>
</dbReference>
<evidence type="ECO:0008006" key="3">
    <source>
        <dbReference type="Google" id="ProtNLM"/>
    </source>
</evidence>
<dbReference type="Pfam" id="PF05704">
    <property type="entry name" value="Caps_synth"/>
    <property type="match status" value="1"/>
</dbReference>
<name>N9KPH9_9GAMM</name>
<accession>N9KPH9</accession>
<protein>
    <recommendedName>
        <fullName evidence="3">Capsular polysaccharide synthesis protein</fullName>
    </recommendedName>
</protein>
<dbReference type="AlphaFoldDB" id="N9KPH9"/>
<dbReference type="RefSeq" id="WP_005172627.1">
    <property type="nucleotide sequence ID" value="NZ_KB850035.1"/>
</dbReference>
<sequence>MKNKYMLNYLIRFFLGIRKKNFDSDNTADLINLNPSMNIKPIEKIIWIYWEGPISKFLEDCLKKIQKLNTNYEVNILNDKNISHFSTIPYEDFGEISPQLKTDVLRLDLLYSYGGIWIDASVILNENLNWIDEIIEKNSTNAFGYYRSGNTTNFDFPVIESWLLATSQSNPFFLAWKNELIKAIKIGKLNYINEIKKENEKPEDYFQNIGDLEYLIIYVACQVAMRKTKASFTLINCDKNAFQFQTKNNWNTFKLCLDLGINYKPKNPPKLIKIIGTDRKILEKIYAKSIYHKDSLLNFKYDF</sequence>
<gene>
    <name evidence="1" type="ORF">F906_02191</name>
</gene>
<dbReference type="HOGENOM" id="CLU_071032_0_0_6"/>
<evidence type="ECO:0000313" key="1">
    <source>
        <dbReference type="EMBL" id="ENW85863.1"/>
    </source>
</evidence>
<keyword evidence="2" id="KW-1185">Reference proteome</keyword>